<feature type="domain" description="Ig-like" evidence="5">
    <location>
        <begin position="896"/>
        <end position="992"/>
    </location>
</feature>
<dbReference type="PANTHER" id="PTHR12231:SF253">
    <property type="entry name" value="DPR-INTERACTING PROTEIN ETA, ISOFORM B-RELATED"/>
    <property type="match status" value="1"/>
</dbReference>
<feature type="domain" description="Ig-like" evidence="5">
    <location>
        <begin position="160"/>
        <end position="247"/>
    </location>
</feature>
<protein>
    <recommendedName>
        <fullName evidence="5">Ig-like domain-containing protein</fullName>
    </recommendedName>
</protein>
<feature type="domain" description="Ig-like" evidence="5">
    <location>
        <begin position="1413"/>
        <end position="1499"/>
    </location>
</feature>
<dbReference type="EMBL" id="LIAE01009328">
    <property type="protein sequence ID" value="PAV70212.1"/>
    <property type="molecule type" value="Genomic_DNA"/>
</dbReference>
<accession>A0A2A2K8F9</accession>
<dbReference type="InterPro" id="IPR013098">
    <property type="entry name" value="Ig_I-set"/>
</dbReference>
<feature type="domain" description="Ig-like" evidence="5">
    <location>
        <begin position="509"/>
        <end position="614"/>
    </location>
</feature>
<dbReference type="CDD" id="cd00096">
    <property type="entry name" value="Ig"/>
    <property type="match status" value="1"/>
</dbReference>
<feature type="domain" description="Ig-like" evidence="5">
    <location>
        <begin position="337"/>
        <end position="419"/>
    </location>
</feature>
<feature type="domain" description="Ig-like" evidence="5">
    <location>
        <begin position="424"/>
        <end position="504"/>
    </location>
</feature>
<evidence type="ECO:0000256" key="3">
    <source>
        <dbReference type="ARBA" id="ARBA00023157"/>
    </source>
</evidence>
<dbReference type="InterPro" id="IPR003599">
    <property type="entry name" value="Ig_sub"/>
</dbReference>
<dbReference type="PROSITE" id="PS50835">
    <property type="entry name" value="IG_LIKE"/>
    <property type="match status" value="13"/>
</dbReference>
<feature type="domain" description="Ig-like" evidence="5">
    <location>
        <begin position="619"/>
        <end position="699"/>
    </location>
</feature>
<dbReference type="FunFam" id="2.60.40.10:FF:000503">
    <property type="entry name" value="Hemicentin 1"/>
    <property type="match status" value="5"/>
</dbReference>
<feature type="domain" description="Ig-like" evidence="5">
    <location>
        <begin position="1136"/>
        <end position="1223"/>
    </location>
</feature>
<evidence type="ECO:0000259" key="5">
    <source>
        <dbReference type="PROSITE" id="PS50835"/>
    </source>
</evidence>
<dbReference type="EMBL" id="LIAE01009328">
    <property type="protein sequence ID" value="PAV70211.1"/>
    <property type="molecule type" value="Genomic_DNA"/>
</dbReference>
<keyword evidence="7" id="KW-1185">Reference proteome</keyword>
<dbReference type="FunFam" id="2.60.40.10:FF:000032">
    <property type="entry name" value="palladin isoform X1"/>
    <property type="match status" value="2"/>
</dbReference>
<dbReference type="SUPFAM" id="SSF48726">
    <property type="entry name" value="Immunoglobulin"/>
    <property type="match status" value="14"/>
</dbReference>
<feature type="domain" description="Ig-like" evidence="5">
    <location>
        <begin position="1227"/>
        <end position="1315"/>
    </location>
</feature>
<keyword evidence="4" id="KW-0393">Immunoglobulin domain</keyword>
<feature type="domain" description="Ig-like" evidence="5">
    <location>
        <begin position="1320"/>
        <end position="1408"/>
    </location>
</feature>
<feature type="domain" description="Ig-like" evidence="5">
    <location>
        <begin position="250"/>
        <end position="332"/>
    </location>
</feature>
<dbReference type="Proteomes" id="UP000218231">
    <property type="component" value="Unassembled WGS sequence"/>
</dbReference>
<proteinExistence type="predicted"/>
<sequence>MDALPEDGNQFIAIAKRNNETCKLTNAHDIRILRETVAAFSEQMLPSTVQDWDWEALASTRNVENGGMRKEKERRDGNSYEMIDAQFAIRIRSDMCNHSITHNEREITEADLQGATFLNEKQQLRIDEAKDEDAGLINCIAENKMGKVEKNLIVTILQPPKMSSAFLSKEVMKGEQLTMECPIEDPTVDVTWTKNGNSFATSEKIQLSENRKKLFILAADEIDSGQFVCTAKNAAGQDSATFVTTVNVAPRIIGPSFRSLDVLANQTVDVDCEVEATPAPVISWLHNGKPVAFLLEDGRKLRLKEILVSQEGRYTCRAENAVGKAEADTYLSIAEPPRVLMQSEEMKVVQGKSITIRCETYGTELEVEWMKDGMPYEVQHKSKQLTTILISPAALNDSGRYTCIASNRGGVARASTQLHVLVAPVIPDGERIIQAKENGSITIDCSTPDARPAATYTWRKDGVLLEDKTEGTLTLTDLKSTDGGKVTCTAENEAGIANADFALEVHSRPRFKELVTEIKVIEGERARIECKAEGHPTPEIRQIVSLRIGEENATYSAVHVWLKGGRNLNSMSNIILSPRGETLMILKSQRSDGGTYSCVAKNSAGESEASFTVSVLTPPHIDEPVDQNPKVIVGREVTFFCPVLGNPEPKIEWLHDGKPLQTGGRITLLEGKHLHITKAIAADDARYTCKATNEAGELQTQYEPRLIARPKFHDNGTYVYEVVENQKVTMECNVTTDTKPVIDWFRGGEPLYLSENILLSSDATKLTIQSATLSDGGSYQCKASNEAGSSEIDMSLKILVPPKIDKSNIIGNPLAIVDRPIYLECPVEGIPPPTIAWFQDDKPINYTKNGRFVLAQANQTLGLEPVRRGDEAVYSCVATNKGGSVREDFHLEVLVPPVMDVNETQNQTRREGQSLILTCPIRTTVEIEDAVQDVNWVKDGRPIDPNVTNANIKISRDGRTLTLNAVSRKDSGIISCVAINRAGESSAEFRLDVLCTNLVTAECRALEHDYLRKVHERRDISYARRRLYEEYKWHYELEDRRRREGQEQLKRMSTTRQPPAARFEVRVPRRYPYSEYSHDMPHFNSSRRSRLPEMRGIRVKNVRAALRSDAHRMKSWIWIFVNPRILKIADQYLAPPSIDETKANKDLHVVIGKPIELTCPAAGDPPPTIKWLKNGEEISENGIRVTDGGRTLIIDETKAEHAGEWQCVAENDAGSQSLHINLNLWTPPVVKVTSDGAVKKLDETVTLYCTASGNPPATLTWIKEGQPVIHSPEGIRISQKGARLDIPHLKKTDIGEYVCQASNDAGSATASILVDVLVPPEIKRNVEMEPRGLFGQSVTIRCDVTGKPPPQIKWILNGTELTGADPNIIISSDKMQLTISNITMDSKGVYSCQAENSAGADSLEYNIDVIQAPVIMNGGNRQVIEGELAKIDCQVTAYPPAQISWLRNGVRIDTGVQGVRYIVDGNMLSVLEARSSDSGIYVCEAVNEGGRAQQAYTLEILGISFQYILPRQYFSLSENHECIGSESVDSIWIFIHTQLRG</sequence>
<dbReference type="PANTHER" id="PTHR12231">
    <property type="entry name" value="CTX-RELATED TYPE I TRANSMEMBRANE PROTEIN"/>
    <property type="match status" value="1"/>
</dbReference>
<keyword evidence="2" id="KW-0677">Repeat</keyword>
<dbReference type="OrthoDB" id="5985519at2759"/>
<evidence type="ECO:0000313" key="7">
    <source>
        <dbReference type="Proteomes" id="UP000218231"/>
    </source>
</evidence>
<dbReference type="Pfam" id="PF07679">
    <property type="entry name" value="I-set"/>
    <property type="match status" value="10"/>
</dbReference>
<dbReference type="InterPro" id="IPR051170">
    <property type="entry name" value="Neural/epithelial_adhesion"/>
</dbReference>
<dbReference type="FunFam" id="2.60.40.10:FF:000107">
    <property type="entry name" value="Myosin, light chain kinase a"/>
    <property type="match status" value="1"/>
</dbReference>
<keyword evidence="3" id="KW-1015">Disulfide bond</keyword>
<dbReference type="EMBL" id="LIAE01009328">
    <property type="protein sequence ID" value="PAV70214.1"/>
    <property type="molecule type" value="Genomic_DNA"/>
</dbReference>
<feature type="domain" description="Ig-like" evidence="5">
    <location>
        <begin position="802"/>
        <end position="892"/>
    </location>
</feature>
<evidence type="ECO:0000256" key="4">
    <source>
        <dbReference type="ARBA" id="ARBA00023319"/>
    </source>
</evidence>
<reference evidence="6 7" key="1">
    <citation type="journal article" date="2017" name="Curr. Biol.">
        <title>Genome architecture and evolution of a unichromosomal asexual nematode.</title>
        <authorList>
            <person name="Fradin H."/>
            <person name="Zegar C."/>
            <person name="Gutwein M."/>
            <person name="Lucas J."/>
            <person name="Kovtun M."/>
            <person name="Corcoran D."/>
            <person name="Baugh L.R."/>
            <person name="Kiontke K."/>
            <person name="Gunsalus K."/>
            <person name="Fitch D.H."/>
            <person name="Piano F."/>
        </authorList>
    </citation>
    <scope>NUCLEOTIDE SEQUENCE [LARGE SCALE GENOMIC DNA]</scope>
    <source>
        <strain evidence="6">PF1309</strain>
    </source>
</reference>
<evidence type="ECO:0000313" key="6">
    <source>
        <dbReference type="EMBL" id="PAV70210.1"/>
    </source>
</evidence>
<dbReference type="Pfam" id="PF13927">
    <property type="entry name" value="Ig_3"/>
    <property type="match status" value="3"/>
</dbReference>
<keyword evidence="1" id="KW-0732">Signal</keyword>
<dbReference type="InterPro" id="IPR013783">
    <property type="entry name" value="Ig-like_fold"/>
</dbReference>
<evidence type="ECO:0000256" key="2">
    <source>
        <dbReference type="ARBA" id="ARBA00022737"/>
    </source>
</evidence>
<dbReference type="EMBL" id="LIAE01009328">
    <property type="protein sequence ID" value="PAV70210.1"/>
    <property type="molecule type" value="Genomic_DNA"/>
</dbReference>
<name>A0A2A2K8F9_9BILA</name>
<evidence type="ECO:0000256" key="1">
    <source>
        <dbReference type="ARBA" id="ARBA00022729"/>
    </source>
</evidence>
<gene>
    <name evidence="6" type="ORF">WR25_18557</name>
</gene>
<organism evidence="6 7">
    <name type="scientific">Diploscapter pachys</name>
    <dbReference type="NCBI Taxonomy" id="2018661"/>
    <lineage>
        <taxon>Eukaryota</taxon>
        <taxon>Metazoa</taxon>
        <taxon>Ecdysozoa</taxon>
        <taxon>Nematoda</taxon>
        <taxon>Chromadorea</taxon>
        <taxon>Rhabditida</taxon>
        <taxon>Rhabditina</taxon>
        <taxon>Rhabditomorpha</taxon>
        <taxon>Rhabditoidea</taxon>
        <taxon>Rhabditidae</taxon>
        <taxon>Diploscapter</taxon>
    </lineage>
</organism>
<dbReference type="InterPro" id="IPR003598">
    <property type="entry name" value="Ig_sub2"/>
</dbReference>
<dbReference type="SMART" id="SM00408">
    <property type="entry name" value="IGc2"/>
    <property type="match status" value="13"/>
</dbReference>
<dbReference type="InterPro" id="IPR007110">
    <property type="entry name" value="Ig-like_dom"/>
</dbReference>
<dbReference type="STRING" id="2018661.A0A2A2K8F9"/>
<comment type="caution">
    <text evidence="6">The sequence shown here is derived from an EMBL/GenBank/DDBJ whole genome shotgun (WGS) entry which is preliminary data.</text>
</comment>
<dbReference type="SMART" id="SM00409">
    <property type="entry name" value="IG"/>
    <property type="match status" value="13"/>
</dbReference>
<dbReference type="InterPro" id="IPR036179">
    <property type="entry name" value="Ig-like_dom_sf"/>
</dbReference>
<feature type="domain" description="Ig-like" evidence="5">
    <location>
        <begin position="704"/>
        <end position="797"/>
    </location>
</feature>
<dbReference type="Gene3D" id="2.60.40.10">
    <property type="entry name" value="Immunoglobulins"/>
    <property type="match status" value="14"/>
</dbReference>